<dbReference type="Gene3D" id="1.10.260.40">
    <property type="entry name" value="lambda repressor-like DNA-binding domains"/>
    <property type="match status" value="1"/>
</dbReference>
<dbReference type="AlphaFoldDB" id="B8H7F4"/>
<dbReference type="SMART" id="SM00354">
    <property type="entry name" value="HTH_LACI"/>
    <property type="match status" value="1"/>
</dbReference>
<dbReference type="GO" id="GO:0000976">
    <property type="term" value="F:transcription cis-regulatory region binding"/>
    <property type="evidence" value="ECO:0007669"/>
    <property type="project" value="TreeGrafter"/>
</dbReference>
<dbReference type="HOGENOM" id="CLU_037628_6_0_11"/>
<name>B8H7F4_PSECP</name>
<evidence type="ECO:0000313" key="6">
    <source>
        <dbReference type="Proteomes" id="UP000002505"/>
    </source>
</evidence>
<evidence type="ECO:0000313" key="5">
    <source>
        <dbReference type="EMBL" id="ACL39734.1"/>
    </source>
</evidence>
<dbReference type="SUPFAM" id="SSF53822">
    <property type="entry name" value="Periplasmic binding protein-like I"/>
    <property type="match status" value="1"/>
</dbReference>
<dbReference type="InterPro" id="IPR000843">
    <property type="entry name" value="HTH_LacI"/>
</dbReference>
<keyword evidence="6" id="KW-1185">Reference proteome</keyword>
<evidence type="ECO:0000259" key="4">
    <source>
        <dbReference type="PROSITE" id="PS50932"/>
    </source>
</evidence>
<dbReference type="Gene3D" id="3.40.50.2300">
    <property type="match status" value="2"/>
</dbReference>
<dbReference type="PANTHER" id="PTHR30146">
    <property type="entry name" value="LACI-RELATED TRANSCRIPTIONAL REPRESSOR"/>
    <property type="match status" value="1"/>
</dbReference>
<dbReference type="CDD" id="cd01392">
    <property type="entry name" value="HTH_LacI"/>
    <property type="match status" value="1"/>
</dbReference>
<dbReference type="eggNOG" id="COG1609">
    <property type="taxonomic scope" value="Bacteria"/>
</dbReference>
<protein>
    <submittedName>
        <fullName evidence="5">Transcriptional regulator, LacI family</fullName>
    </submittedName>
</protein>
<dbReference type="EMBL" id="CP001341">
    <property type="protein sequence ID" value="ACL39734.1"/>
    <property type="molecule type" value="Genomic_DNA"/>
</dbReference>
<dbReference type="InterPro" id="IPR010982">
    <property type="entry name" value="Lambda_DNA-bd_dom_sf"/>
</dbReference>
<dbReference type="Pfam" id="PF00356">
    <property type="entry name" value="LacI"/>
    <property type="match status" value="1"/>
</dbReference>
<gene>
    <name evidence="5" type="ordered locus">Achl_1754</name>
</gene>
<dbReference type="GO" id="GO:0003700">
    <property type="term" value="F:DNA-binding transcription factor activity"/>
    <property type="evidence" value="ECO:0007669"/>
    <property type="project" value="TreeGrafter"/>
</dbReference>
<proteinExistence type="predicted"/>
<evidence type="ECO:0000256" key="1">
    <source>
        <dbReference type="ARBA" id="ARBA00023015"/>
    </source>
</evidence>
<dbReference type="SUPFAM" id="SSF47413">
    <property type="entry name" value="lambda repressor-like DNA-binding domains"/>
    <property type="match status" value="1"/>
</dbReference>
<evidence type="ECO:0000256" key="2">
    <source>
        <dbReference type="ARBA" id="ARBA00023125"/>
    </source>
</evidence>
<keyword evidence="1" id="KW-0805">Transcription regulation</keyword>
<dbReference type="InterPro" id="IPR046335">
    <property type="entry name" value="LacI/GalR-like_sensor"/>
</dbReference>
<dbReference type="PANTHER" id="PTHR30146:SF109">
    <property type="entry name" value="HTH-TYPE TRANSCRIPTIONAL REGULATOR GALS"/>
    <property type="match status" value="1"/>
</dbReference>
<dbReference type="CDD" id="cd06267">
    <property type="entry name" value="PBP1_LacI_sugar_binding-like"/>
    <property type="match status" value="1"/>
</dbReference>
<organism evidence="5 6">
    <name type="scientific">Pseudarthrobacter chlorophenolicus (strain ATCC 700700 / DSM 12829 / CIP 107037 / JCM 12360 / KCTC 9906 / NCIMB 13794 / A6)</name>
    <name type="common">Arthrobacter chlorophenolicus</name>
    <dbReference type="NCBI Taxonomy" id="452863"/>
    <lineage>
        <taxon>Bacteria</taxon>
        <taxon>Bacillati</taxon>
        <taxon>Actinomycetota</taxon>
        <taxon>Actinomycetes</taxon>
        <taxon>Micrococcales</taxon>
        <taxon>Micrococcaceae</taxon>
        <taxon>Pseudarthrobacter</taxon>
    </lineage>
</organism>
<sequence>MYSMTTLGVPGPRGPVTRKDVARFAGVSTAVVSYVVNGGPKRVAPATEAKVQDAIRRLGYRPNAAARALKLGSSETIGLVIPDNSNPFFSLLAHAVEEAAAERGYALVLTNSDGNVAKERRNVRNLAARQVDGVIVSSVLMEPGAADFESAEVPVVLLNHSAEAPGFNSVGVDLVAGARAAVEHLIGHGHTSIALAMGTNTGNYYDGREEGWLQALAGAGLPEGPIVRTPFTREGGYAAGRRLLAGAERPTAIFATSDLQAVGILRALHEAGLSVPEDMALASFDGSAEAEYSWPPLTTVRQPAQAMAEAAVNALIGTGRGNTPEHLIFPADLQVRQSCGCRRD</sequence>
<evidence type="ECO:0000256" key="3">
    <source>
        <dbReference type="ARBA" id="ARBA00023163"/>
    </source>
</evidence>
<keyword evidence="3" id="KW-0804">Transcription</keyword>
<feature type="domain" description="HTH lacI-type" evidence="4">
    <location>
        <begin position="16"/>
        <end position="71"/>
    </location>
</feature>
<accession>B8H7F4</accession>
<dbReference type="PROSITE" id="PS50932">
    <property type="entry name" value="HTH_LACI_2"/>
    <property type="match status" value="1"/>
</dbReference>
<keyword evidence="2" id="KW-0238">DNA-binding</keyword>
<dbReference type="RefSeq" id="WP_015936954.1">
    <property type="nucleotide sequence ID" value="NC_011886.1"/>
</dbReference>
<dbReference type="Proteomes" id="UP000002505">
    <property type="component" value="Chromosome"/>
</dbReference>
<dbReference type="Pfam" id="PF13377">
    <property type="entry name" value="Peripla_BP_3"/>
    <property type="match status" value="1"/>
</dbReference>
<reference evidence="5" key="1">
    <citation type="submission" date="2009-01" db="EMBL/GenBank/DDBJ databases">
        <title>Complete sequence of chromosome of Arthrobacter chlorophenolicus A6.</title>
        <authorList>
            <consortium name="US DOE Joint Genome Institute"/>
            <person name="Lucas S."/>
            <person name="Copeland A."/>
            <person name="Lapidus A."/>
            <person name="Glavina del Rio T."/>
            <person name="Tice H."/>
            <person name="Bruce D."/>
            <person name="Goodwin L."/>
            <person name="Pitluck S."/>
            <person name="Goltsman E."/>
            <person name="Clum A."/>
            <person name="Larimer F."/>
            <person name="Land M."/>
            <person name="Hauser L."/>
            <person name="Kyrpides N."/>
            <person name="Mikhailova N."/>
            <person name="Jansson J."/>
            <person name="Richardson P."/>
        </authorList>
    </citation>
    <scope>NUCLEOTIDE SEQUENCE [LARGE SCALE GENOMIC DNA]</scope>
    <source>
        <strain evidence="5">A6</strain>
    </source>
</reference>
<dbReference type="KEGG" id="ach:Achl_1754"/>
<dbReference type="STRING" id="452863.Achl_1754"/>
<dbReference type="InterPro" id="IPR028082">
    <property type="entry name" value="Peripla_BP_I"/>
</dbReference>